<name>A0AAV1ECW5_OLDCO</name>
<evidence type="ECO:0000313" key="3">
    <source>
        <dbReference type="Proteomes" id="UP001161247"/>
    </source>
</evidence>
<gene>
    <name evidence="2" type="ORF">OLC1_LOCUS23556</name>
</gene>
<dbReference type="InterPro" id="IPR010800">
    <property type="entry name" value="GRP"/>
</dbReference>
<dbReference type="PANTHER" id="PTHR37372:SF1">
    <property type="entry name" value="GEO07177P1"/>
    <property type="match status" value="1"/>
</dbReference>
<sequence>MGSKALFLTCIAVFMAVMITTEVAAREMVEENSIPFEEQKMTKPAPGVVESKHHRWGWGGYGGYPWGGYGGYGGGYGGYPWGGYGGGYGRGWGYGGGYGGGYDGGYRANVREANEP</sequence>
<dbReference type="EMBL" id="OX459126">
    <property type="protein sequence ID" value="CAI9117505.1"/>
    <property type="molecule type" value="Genomic_DNA"/>
</dbReference>
<protein>
    <submittedName>
        <fullName evidence="2">OLC1v1018905C1</fullName>
    </submittedName>
</protein>
<evidence type="ECO:0000256" key="1">
    <source>
        <dbReference type="SAM" id="SignalP"/>
    </source>
</evidence>
<keyword evidence="1" id="KW-0732">Signal</keyword>
<organism evidence="2 3">
    <name type="scientific">Oldenlandia corymbosa var. corymbosa</name>
    <dbReference type="NCBI Taxonomy" id="529605"/>
    <lineage>
        <taxon>Eukaryota</taxon>
        <taxon>Viridiplantae</taxon>
        <taxon>Streptophyta</taxon>
        <taxon>Embryophyta</taxon>
        <taxon>Tracheophyta</taxon>
        <taxon>Spermatophyta</taxon>
        <taxon>Magnoliopsida</taxon>
        <taxon>eudicotyledons</taxon>
        <taxon>Gunneridae</taxon>
        <taxon>Pentapetalae</taxon>
        <taxon>asterids</taxon>
        <taxon>lamiids</taxon>
        <taxon>Gentianales</taxon>
        <taxon>Rubiaceae</taxon>
        <taxon>Rubioideae</taxon>
        <taxon>Spermacoceae</taxon>
        <taxon>Hedyotis-Oldenlandia complex</taxon>
        <taxon>Oldenlandia</taxon>
    </lineage>
</organism>
<keyword evidence="3" id="KW-1185">Reference proteome</keyword>
<dbReference type="PANTHER" id="PTHR37372">
    <property type="entry name" value="OS06G0316800 PROTEIN"/>
    <property type="match status" value="1"/>
</dbReference>
<accession>A0AAV1ECW5</accession>
<dbReference type="AlphaFoldDB" id="A0AAV1ECW5"/>
<reference evidence="2" key="1">
    <citation type="submission" date="2023-03" db="EMBL/GenBank/DDBJ databases">
        <authorList>
            <person name="Julca I."/>
        </authorList>
    </citation>
    <scope>NUCLEOTIDE SEQUENCE</scope>
</reference>
<feature type="signal peptide" evidence="1">
    <location>
        <begin position="1"/>
        <end position="25"/>
    </location>
</feature>
<dbReference type="InterPro" id="IPR052872">
    <property type="entry name" value="ESR_Regulator"/>
</dbReference>
<proteinExistence type="predicted"/>
<dbReference type="Pfam" id="PF07172">
    <property type="entry name" value="GRP"/>
    <property type="match status" value="1"/>
</dbReference>
<dbReference type="Proteomes" id="UP001161247">
    <property type="component" value="Chromosome 9"/>
</dbReference>
<feature type="chain" id="PRO_5043606312" evidence="1">
    <location>
        <begin position="26"/>
        <end position="116"/>
    </location>
</feature>
<evidence type="ECO:0000313" key="2">
    <source>
        <dbReference type="EMBL" id="CAI9117505.1"/>
    </source>
</evidence>